<gene>
    <name evidence="7" type="ORF">SMRZ_LOCUS19535</name>
</gene>
<dbReference type="STRING" id="48269.A0A183MU10"/>
<dbReference type="GO" id="GO:0005964">
    <property type="term" value="C:phosphorylase kinase complex"/>
    <property type="evidence" value="ECO:0007669"/>
    <property type="project" value="TreeGrafter"/>
</dbReference>
<name>A0A183MU10_9TREM</name>
<evidence type="ECO:0000313" key="8">
    <source>
        <dbReference type="Proteomes" id="UP000277204"/>
    </source>
</evidence>
<dbReference type="PANTHER" id="PTHR10749:SF7">
    <property type="entry name" value="PHOSPHORYLASE B KINASE REGULATORY SUBUNIT ALPHA-RELATED"/>
    <property type="match status" value="1"/>
</dbReference>
<keyword evidence="5" id="KW-0119">Carbohydrate metabolism</keyword>
<comment type="similarity">
    <text evidence="2 5">Belongs to the phosphorylase b kinase regulatory chain family.</text>
</comment>
<keyword evidence="5" id="KW-0449">Lipoprotein</keyword>
<keyword evidence="4 5" id="KW-0112">Calmodulin-binding</keyword>
<dbReference type="Pfam" id="PF00723">
    <property type="entry name" value="Glyco_hydro_15"/>
    <property type="match status" value="1"/>
</dbReference>
<evidence type="ECO:0000256" key="6">
    <source>
        <dbReference type="SAM" id="MobiDB-lite"/>
    </source>
</evidence>
<dbReference type="InterPro" id="IPR008928">
    <property type="entry name" value="6-hairpin_glycosidase_sf"/>
</dbReference>
<evidence type="ECO:0000256" key="1">
    <source>
        <dbReference type="ARBA" id="ARBA00005131"/>
    </source>
</evidence>
<keyword evidence="5" id="KW-0472">Membrane</keyword>
<feature type="region of interest" description="Disordered" evidence="6">
    <location>
        <begin position="438"/>
        <end position="528"/>
    </location>
</feature>
<comment type="function">
    <text evidence="5">Phosphorylase b kinase catalyzes the phosphorylation of serine in certain substrates, including troponin I.</text>
</comment>
<evidence type="ECO:0000256" key="5">
    <source>
        <dbReference type="RuleBase" id="RU364123"/>
    </source>
</evidence>
<accession>A0A183MU10</accession>
<dbReference type="InterPro" id="IPR011613">
    <property type="entry name" value="GH15-like"/>
</dbReference>
<dbReference type="AlphaFoldDB" id="A0A183MU10"/>
<evidence type="ECO:0000256" key="4">
    <source>
        <dbReference type="ARBA" id="ARBA00022860"/>
    </source>
</evidence>
<comment type="pathway">
    <text evidence="1 5">Glycan biosynthesis; glycogen metabolism.</text>
</comment>
<dbReference type="GO" id="GO:0005886">
    <property type="term" value="C:plasma membrane"/>
    <property type="evidence" value="ECO:0007669"/>
    <property type="project" value="UniProtKB-SubCell"/>
</dbReference>
<feature type="compositionally biased region" description="Polar residues" evidence="6">
    <location>
        <begin position="468"/>
        <end position="511"/>
    </location>
</feature>
<keyword evidence="5" id="KW-0636">Prenylation</keyword>
<feature type="region of interest" description="Disordered" evidence="6">
    <location>
        <begin position="386"/>
        <end position="412"/>
    </location>
</feature>
<keyword evidence="5" id="KW-1003">Cell membrane</keyword>
<dbReference type="UniPathway" id="UPA00163"/>
<feature type="compositionally biased region" description="Basic and acidic residues" evidence="6">
    <location>
        <begin position="452"/>
        <end position="467"/>
    </location>
</feature>
<evidence type="ECO:0000256" key="2">
    <source>
        <dbReference type="ARBA" id="ARBA00007128"/>
    </source>
</evidence>
<keyword evidence="8" id="KW-1185">Reference proteome</keyword>
<dbReference type="PANTHER" id="PTHR10749">
    <property type="entry name" value="PHOSPHORYLASE B KINASE REGULATORY SUBUNIT"/>
    <property type="match status" value="1"/>
</dbReference>
<dbReference type="InterPro" id="IPR008734">
    <property type="entry name" value="PHK_A/B_su"/>
</dbReference>
<feature type="compositionally biased region" description="Polar residues" evidence="6">
    <location>
        <begin position="441"/>
        <end position="451"/>
    </location>
</feature>
<sequence length="722" mass="80880">MFDGIECEWPMFFAWLSSHSFTPSNSSRSASRRPSEITTQVLSRTCCYVPESYSLPIDAIDAEIAHPHTQTRVPVGALPHIWGQSLYILASIIYEGLLLPGEIDPLGRRMVTEPKPDLSVQVVLVAEDNEIKQQLMEYQVEVQTFEEIYNEAGINVYPAKILGQLYRHLGACEKLSLSGRSTGEIGIFSTSQFYRLGDETLAFLPQFFDHHAFYLNLDIEFLLDCFRTCIGYLKHAWTSPGRPLLLFPIYRRYFRSDAIPTPLSSAIKKMASGYMNATRDFEETSCLRQIDFSESAQAILQRAKSITSCTSQRRMTLNVRTDSLTVDENHFTVSSGDSILTGGGISPVVPELDSFERHTMRRKSMALAHAVSLDLFNRNTVEWTSDNHGENNTNSSWQVEMDDPLDGQTDDDLTNYRLLQTQNEDLTSKASRLALKRIINPESNTSSTVTCQHEKSSTSRSHEHHQQVDPNITCQTTDSNTCGGQQSQRSPSHLVSSDQINPTNSPNYSGTHSRRTSEGRSSICGPDSTDWLNSLSPDQLVKRLRCTDNLAEQVEILGRLHQLCGLDWNTGIDPTQPATVRSLLKEVYERATQTTSWFLLRYTAGLLGKRADSLAKSLADILVLQKQVTVGLPPEPREKVIDAPLSPDQLCDLIQEACGEDSLMTILTQEILIYLSMFARTQPQKLENILRLRIGLIIQMMAAELARGLGLTVEDSLPNFPS</sequence>
<comment type="subcellular location">
    <subcellularLocation>
        <location evidence="5">Cell membrane</location>
        <topology evidence="5">Lipid-anchor</topology>
        <orientation evidence="5">Cytoplasmic side</orientation>
    </subcellularLocation>
</comment>
<reference evidence="7 8" key="1">
    <citation type="submission" date="2018-11" db="EMBL/GenBank/DDBJ databases">
        <authorList>
            <consortium name="Pathogen Informatics"/>
        </authorList>
    </citation>
    <scope>NUCLEOTIDE SEQUENCE [LARGE SCALE GENOMIC DNA]</scope>
    <source>
        <strain evidence="7 8">Zambia</strain>
    </source>
</reference>
<keyword evidence="3 5" id="KW-0321">Glycogen metabolism</keyword>
<dbReference type="GO" id="GO:0005516">
    <property type="term" value="F:calmodulin binding"/>
    <property type="evidence" value="ECO:0007669"/>
    <property type="project" value="UniProtKB-KW"/>
</dbReference>
<dbReference type="EMBL" id="UZAI01017996">
    <property type="protein sequence ID" value="VDP31936.1"/>
    <property type="molecule type" value="Genomic_DNA"/>
</dbReference>
<organism evidence="7 8">
    <name type="scientific">Schistosoma margrebowiei</name>
    <dbReference type="NCBI Taxonomy" id="48269"/>
    <lineage>
        <taxon>Eukaryota</taxon>
        <taxon>Metazoa</taxon>
        <taxon>Spiralia</taxon>
        <taxon>Lophotrochozoa</taxon>
        <taxon>Platyhelminthes</taxon>
        <taxon>Trematoda</taxon>
        <taxon>Digenea</taxon>
        <taxon>Strigeidida</taxon>
        <taxon>Schistosomatoidea</taxon>
        <taxon>Schistosomatidae</taxon>
        <taxon>Schistosoma</taxon>
    </lineage>
</organism>
<protein>
    <recommendedName>
        <fullName evidence="5">Phosphorylase b kinase regulatory subunit</fullName>
    </recommendedName>
</protein>
<dbReference type="Proteomes" id="UP000277204">
    <property type="component" value="Unassembled WGS sequence"/>
</dbReference>
<evidence type="ECO:0000256" key="3">
    <source>
        <dbReference type="ARBA" id="ARBA00022600"/>
    </source>
</evidence>
<evidence type="ECO:0000313" key="7">
    <source>
        <dbReference type="EMBL" id="VDP31936.1"/>
    </source>
</evidence>
<feature type="compositionally biased region" description="Acidic residues" evidence="6">
    <location>
        <begin position="400"/>
        <end position="412"/>
    </location>
</feature>
<dbReference type="GO" id="GO:0005977">
    <property type="term" value="P:glycogen metabolic process"/>
    <property type="evidence" value="ECO:0007669"/>
    <property type="project" value="UniProtKB-UniPathway"/>
</dbReference>
<proteinExistence type="inferred from homology"/>
<dbReference type="SUPFAM" id="SSF48208">
    <property type="entry name" value="Six-hairpin glycosidases"/>
    <property type="match status" value="1"/>
</dbReference>
<feature type="compositionally biased region" description="Polar residues" evidence="6">
    <location>
        <begin position="386"/>
        <end position="398"/>
    </location>
</feature>